<evidence type="ECO:0000256" key="4">
    <source>
        <dbReference type="ARBA" id="ARBA00023002"/>
    </source>
</evidence>
<dbReference type="SUPFAM" id="SSF51735">
    <property type="entry name" value="NAD(P)-binding Rossmann-fold domains"/>
    <property type="match status" value="1"/>
</dbReference>
<dbReference type="InterPro" id="IPR036291">
    <property type="entry name" value="NAD(P)-bd_dom_sf"/>
</dbReference>
<dbReference type="PRINTS" id="PR00411">
    <property type="entry name" value="PNDRDTASEI"/>
</dbReference>
<reference evidence="6 7" key="1">
    <citation type="submission" date="2018-11" db="EMBL/GenBank/DDBJ databases">
        <title>Sequencing the genomes of 1000 actinobacteria strains.</title>
        <authorList>
            <person name="Klenk H.-P."/>
        </authorList>
    </citation>
    <scope>NUCLEOTIDE SEQUENCE [LARGE SCALE GENOMIC DNA]</scope>
    <source>
        <strain evidence="6 7">DSM 14418</strain>
    </source>
</reference>
<comment type="cofactor">
    <cofactor evidence="1">
        <name>Zn(2+)</name>
        <dbReference type="ChEBI" id="CHEBI:29105"/>
    </cofactor>
</comment>
<organism evidence="6 7">
    <name type="scientific">Georgenia muralis</name>
    <dbReference type="NCBI Taxonomy" id="154117"/>
    <lineage>
        <taxon>Bacteria</taxon>
        <taxon>Bacillati</taxon>
        <taxon>Actinomycetota</taxon>
        <taxon>Actinomycetes</taxon>
        <taxon>Micrococcales</taxon>
        <taxon>Bogoriellaceae</taxon>
        <taxon>Georgenia</taxon>
    </lineage>
</organism>
<gene>
    <name evidence="6" type="ORF">EDD32_0736</name>
</gene>
<evidence type="ECO:0000256" key="1">
    <source>
        <dbReference type="ARBA" id="ARBA00001947"/>
    </source>
</evidence>
<evidence type="ECO:0000259" key="5">
    <source>
        <dbReference type="SMART" id="SM00829"/>
    </source>
</evidence>
<dbReference type="SMART" id="SM00829">
    <property type="entry name" value="PKS_ER"/>
    <property type="match status" value="1"/>
</dbReference>
<protein>
    <submittedName>
        <fullName evidence="6">L-iditol 2-dehydrogenase</fullName>
    </submittedName>
</protein>
<keyword evidence="4" id="KW-0560">Oxidoreductase</keyword>
<dbReference type="GO" id="GO:0016491">
    <property type="term" value="F:oxidoreductase activity"/>
    <property type="evidence" value="ECO:0007669"/>
    <property type="project" value="UniProtKB-KW"/>
</dbReference>
<dbReference type="InterPro" id="IPR020843">
    <property type="entry name" value="ER"/>
</dbReference>
<feature type="domain" description="Enoyl reductase (ER)" evidence="5">
    <location>
        <begin position="14"/>
        <end position="353"/>
    </location>
</feature>
<dbReference type="Gene3D" id="3.90.180.10">
    <property type="entry name" value="Medium-chain alcohol dehydrogenases, catalytic domain"/>
    <property type="match status" value="1"/>
</dbReference>
<keyword evidence="3" id="KW-0862">Zinc</keyword>
<dbReference type="InterPro" id="IPR011032">
    <property type="entry name" value="GroES-like_sf"/>
</dbReference>
<keyword evidence="7" id="KW-1185">Reference proteome</keyword>
<name>A0A3N4Z5A2_9MICO</name>
<dbReference type="Proteomes" id="UP000280726">
    <property type="component" value="Unassembled WGS sequence"/>
</dbReference>
<dbReference type="EMBL" id="RKRA01000001">
    <property type="protein sequence ID" value="RPF26300.1"/>
    <property type="molecule type" value="Genomic_DNA"/>
</dbReference>
<dbReference type="PANTHER" id="PTHR43401:SF2">
    <property type="entry name" value="L-THREONINE 3-DEHYDROGENASE"/>
    <property type="match status" value="1"/>
</dbReference>
<keyword evidence="2" id="KW-0479">Metal-binding</keyword>
<dbReference type="InterPro" id="IPR013154">
    <property type="entry name" value="ADH-like_N"/>
</dbReference>
<evidence type="ECO:0000313" key="7">
    <source>
        <dbReference type="Proteomes" id="UP000280726"/>
    </source>
</evidence>
<dbReference type="SUPFAM" id="SSF50129">
    <property type="entry name" value="GroES-like"/>
    <property type="match status" value="1"/>
</dbReference>
<evidence type="ECO:0000256" key="3">
    <source>
        <dbReference type="ARBA" id="ARBA00022833"/>
    </source>
</evidence>
<dbReference type="RefSeq" id="WP_246005963.1">
    <property type="nucleotide sequence ID" value="NZ_RKRA01000001.1"/>
</dbReference>
<comment type="caution">
    <text evidence="6">The sequence shown here is derived from an EMBL/GenBank/DDBJ whole genome shotgun (WGS) entry which is preliminary data.</text>
</comment>
<accession>A0A3N4Z5A2</accession>
<sequence length="356" mass="35997">MTTTDTTMRALVLEDFGDLVLVERPRPAPGPGEALVRVLATGICGSDLHGYTGENGRRVPGQVMGHETVGTVVTLGDAGRPGAGIEQSPVPLAEGDVVVLNPTLSCGGCERCARGMSYICADRRVVGVDPAISAAFADYFVVSVANLVPFGGETLHGALVEPLAVGYHAAVRGGVGAGDDVLVLGGGPIGQAAALACARLRAASVTVSEPAPERRELLGRLGVDVLDPGAVDVAVEVIERTGGLGASVVIDAVGSSATLGTALAATTAGGVCVLVGMAAPRVELDAFAVSTFERTIVGTFCYSAAEFAETARWAQDHPELLRALVSRTVRAEDGPAAFAAMAAGDNPAGKVLVTFA</sequence>
<evidence type="ECO:0000313" key="6">
    <source>
        <dbReference type="EMBL" id="RPF26300.1"/>
    </source>
</evidence>
<dbReference type="GO" id="GO:0046872">
    <property type="term" value="F:metal ion binding"/>
    <property type="evidence" value="ECO:0007669"/>
    <property type="project" value="UniProtKB-KW"/>
</dbReference>
<proteinExistence type="predicted"/>
<dbReference type="Pfam" id="PF08240">
    <property type="entry name" value="ADH_N"/>
    <property type="match status" value="1"/>
</dbReference>
<evidence type="ECO:0000256" key="2">
    <source>
        <dbReference type="ARBA" id="ARBA00022723"/>
    </source>
</evidence>
<dbReference type="Gene3D" id="3.40.50.720">
    <property type="entry name" value="NAD(P)-binding Rossmann-like Domain"/>
    <property type="match status" value="1"/>
</dbReference>
<dbReference type="InterPro" id="IPR013149">
    <property type="entry name" value="ADH-like_C"/>
</dbReference>
<dbReference type="InterPro" id="IPR050129">
    <property type="entry name" value="Zn_alcohol_dh"/>
</dbReference>
<dbReference type="AlphaFoldDB" id="A0A3N4Z5A2"/>
<dbReference type="Pfam" id="PF00107">
    <property type="entry name" value="ADH_zinc_N"/>
    <property type="match status" value="1"/>
</dbReference>
<dbReference type="PANTHER" id="PTHR43401">
    <property type="entry name" value="L-THREONINE 3-DEHYDROGENASE"/>
    <property type="match status" value="1"/>
</dbReference>